<dbReference type="EMBL" id="FOKI01000008">
    <property type="protein sequence ID" value="SFA99646.1"/>
    <property type="molecule type" value="Genomic_DNA"/>
</dbReference>
<dbReference type="AlphaFoldDB" id="A0A1I0XGS3"/>
<sequence>MSCSDNKIRKEVSIPYPLYQSEKGEYFIGQTPILIGQDQHALAALVNPVTSNVNIYVNAITVTNISELNLSAEFYLKSTFNHGIISNLVSCTNLAIIPEPTPEGEIKYLATATEPPTGGVAIFSRIVSPYSTLVIDGGQIIIPPGESLIVYLGGFLPVTFDSAIVAFGWWEEIICEDFHCSC</sequence>
<dbReference type="RefSeq" id="WP_090040005.1">
    <property type="nucleotide sequence ID" value="NZ_FOKI01000008.1"/>
</dbReference>
<dbReference type="STRING" id="84698.SAMN04488528_100873"/>
<keyword evidence="2" id="KW-1185">Reference proteome</keyword>
<dbReference type="Proteomes" id="UP000198619">
    <property type="component" value="Unassembled WGS sequence"/>
</dbReference>
<dbReference type="Pfam" id="PF19640">
    <property type="entry name" value="DUF6143"/>
    <property type="match status" value="1"/>
</dbReference>
<protein>
    <submittedName>
        <fullName evidence="1">Uncharacterized protein</fullName>
    </submittedName>
</protein>
<accession>A0A1I0XGS3</accession>
<organism evidence="1 2">
    <name type="scientific">Clostridium frigidicarnis</name>
    <dbReference type="NCBI Taxonomy" id="84698"/>
    <lineage>
        <taxon>Bacteria</taxon>
        <taxon>Bacillati</taxon>
        <taxon>Bacillota</taxon>
        <taxon>Clostridia</taxon>
        <taxon>Eubacteriales</taxon>
        <taxon>Clostridiaceae</taxon>
        <taxon>Clostridium</taxon>
    </lineage>
</organism>
<evidence type="ECO:0000313" key="2">
    <source>
        <dbReference type="Proteomes" id="UP000198619"/>
    </source>
</evidence>
<gene>
    <name evidence="1" type="ORF">SAMN04488528_100873</name>
</gene>
<reference evidence="1 2" key="1">
    <citation type="submission" date="2016-10" db="EMBL/GenBank/DDBJ databases">
        <authorList>
            <person name="de Groot N.N."/>
        </authorList>
    </citation>
    <scope>NUCLEOTIDE SEQUENCE [LARGE SCALE GENOMIC DNA]</scope>
    <source>
        <strain evidence="1 2">DSM 12271</strain>
    </source>
</reference>
<evidence type="ECO:0000313" key="1">
    <source>
        <dbReference type="EMBL" id="SFA99646.1"/>
    </source>
</evidence>
<name>A0A1I0XGS3_9CLOT</name>
<dbReference type="InterPro" id="IPR046141">
    <property type="entry name" value="DUF6143"/>
</dbReference>
<dbReference type="OrthoDB" id="2858798at2"/>
<proteinExistence type="predicted"/>